<dbReference type="Proteomes" id="UP000829685">
    <property type="component" value="Unassembled WGS sequence"/>
</dbReference>
<feature type="domain" description="Heterokaryon incompatibility" evidence="1">
    <location>
        <begin position="22"/>
        <end position="109"/>
    </location>
</feature>
<dbReference type="InterPro" id="IPR010730">
    <property type="entry name" value="HET"/>
</dbReference>
<dbReference type="EMBL" id="JAFIMR010000004">
    <property type="protein sequence ID" value="KAI1879421.1"/>
    <property type="molecule type" value="Genomic_DNA"/>
</dbReference>
<protein>
    <recommendedName>
        <fullName evidence="1">Heterokaryon incompatibility domain-containing protein</fullName>
    </recommendedName>
</protein>
<dbReference type="PANTHER" id="PTHR10622:SF10">
    <property type="entry name" value="HET DOMAIN-CONTAINING PROTEIN"/>
    <property type="match status" value="1"/>
</dbReference>
<gene>
    <name evidence="2" type="ORF">JX265_002375</name>
</gene>
<keyword evidence="3" id="KW-1185">Reference proteome</keyword>
<evidence type="ECO:0000313" key="3">
    <source>
        <dbReference type="Proteomes" id="UP000829685"/>
    </source>
</evidence>
<sequence length="528" mass="60529">MRLINIDSFELHEFVENELPLYAILSHTWGDEEVSLSDLADLSKARTKQGFQKIQLCCKETRDYGLSWAWVDTCCIDKTSSAELAEAINSMFRWYSEAVVCFAWLCDVSDLTDFEQPIREAPRWFSRGWTLQELIAPSTVIFFSRSWERLGTKDDLRVPISALTGIEGPVLLNLVPMDRIPVAKKMFWAARRTTTRAEDLAYCLLGIFDITMPLLYGEGKRAFTRLQEEILKRTDDHTIFLGGLLTKRKLGEYGVGMFSESPSDFDLQWECQKTEVPSSDIPPRLVGNQLHITLPVTFIHSPRLAKAEIIGAGWVLDRDYSDGFLVQGALDCHLGDSQLTRYFLLATADDLHSPCLRLLPVPNSMQWVPLQDVQSWTKRKCIVASCEPREKLQPDLKFHDDFDRWRSLRLAEEHSGIASTRILVDLIFHNERFRTESVIVAWGLKGHSAICRVTDSMPGGENMHHLDLDSLYERGQDIIDEILTYDLDTDKISRRRNVNIRFSRNYESGSKLMVVVRRTDVLQVHIHA</sequence>
<evidence type="ECO:0000313" key="2">
    <source>
        <dbReference type="EMBL" id="KAI1879421.1"/>
    </source>
</evidence>
<comment type="caution">
    <text evidence="2">The sequence shown here is derived from an EMBL/GenBank/DDBJ whole genome shotgun (WGS) entry which is preliminary data.</text>
</comment>
<dbReference type="AlphaFoldDB" id="A0A9P9WUE0"/>
<organism evidence="2 3">
    <name type="scientific">Neoarthrinium moseri</name>
    <dbReference type="NCBI Taxonomy" id="1658444"/>
    <lineage>
        <taxon>Eukaryota</taxon>
        <taxon>Fungi</taxon>
        <taxon>Dikarya</taxon>
        <taxon>Ascomycota</taxon>
        <taxon>Pezizomycotina</taxon>
        <taxon>Sordariomycetes</taxon>
        <taxon>Xylariomycetidae</taxon>
        <taxon>Amphisphaeriales</taxon>
        <taxon>Apiosporaceae</taxon>
        <taxon>Neoarthrinium</taxon>
    </lineage>
</organism>
<evidence type="ECO:0000259" key="1">
    <source>
        <dbReference type="Pfam" id="PF06985"/>
    </source>
</evidence>
<dbReference type="Pfam" id="PF06985">
    <property type="entry name" value="HET"/>
    <property type="match status" value="1"/>
</dbReference>
<accession>A0A9P9WUE0</accession>
<reference evidence="2" key="1">
    <citation type="submission" date="2021-03" db="EMBL/GenBank/DDBJ databases">
        <title>Revisited historic fungal species revealed as producer of novel bioactive compounds through whole genome sequencing and comparative genomics.</title>
        <authorList>
            <person name="Vignolle G.A."/>
            <person name="Hochenegger N."/>
            <person name="Mach R.L."/>
            <person name="Mach-Aigner A.R."/>
            <person name="Javad Rahimi M."/>
            <person name="Salim K.A."/>
            <person name="Chan C.M."/>
            <person name="Lim L.B.L."/>
            <person name="Cai F."/>
            <person name="Druzhinina I.S."/>
            <person name="U'Ren J.M."/>
            <person name="Derntl C."/>
        </authorList>
    </citation>
    <scope>NUCLEOTIDE SEQUENCE</scope>
    <source>
        <strain evidence="2">TUCIM 5799</strain>
    </source>
</reference>
<proteinExistence type="predicted"/>
<dbReference type="PANTHER" id="PTHR10622">
    <property type="entry name" value="HET DOMAIN-CONTAINING PROTEIN"/>
    <property type="match status" value="1"/>
</dbReference>
<name>A0A9P9WUE0_9PEZI</name>